<reference evidence="6" key="1">
    <citation type="submission" date="2019-11" db="EMBL/GenBank/DDBJ databases">
        <title>Characterization of Clostridium perfringens isolates from swine manure treated agricultural soils.</title>
        <authorList>
            <person name="Wushke S.T."/>
        </authorList>
    </citation>
    <scope>NUCLEOTIDE SEQUENCE</scope>
    <source>
        <strain evidence="6">X62</strain>
    </source>
</reference>
<dbReference type="AlphaFoldDB" id="A0AAW9KJA6"/>
<evidence type="ECO:0000256" key="1">
    <source>
        <dbReference type="ARBA" id="ARBA00022485"/>
    </source>
</evidence>
<feature type="domain" description="NADH-ubiquinone oxidoreductase 51kDa subunit FMN-binding" evidence="5">
    <location>
        <begin position="7"/>
        <end position="66"/>
    </location>
</feature>
<organism evidence="6 7">
    <name type="scientific">Clostridium perfringens</name>
    <dbReference type="NCBI Taxonomy" id="1502"/>
    <lineage>
        <taxon>Bacteria</taxon>
        <taxon>Bacillati</taxon>
        <taxon>Bacillota</taxon>
        <taxon>Clostridia</taxon>
        <taxon>Eubacteriales</taxon>
        <taxon>Clostridiaceae</taxon>
        <taxon>Clostridium</taxon>
    </lineage>
</organism>
<evidence type="ECO:0000256" key="3">
    <source>
        <dbReference type="ARBA" id="ARBA00023004"/>
    </source>
</evidence>
<dbReference type="InterPro" id="IPR037225">
    <property type="entry name" value="Nuo51_FMN-bd_sf"/>
</dbReference>
<dbReference type="GO" id="GO:0051539">
    <property type="term" value="F:4 iron, 4 sulfur cluster binding"/>
    <property type="evidence" value="ECO:0007669"/>
    <property type="project" value="UniProtKB-KW"/>
</dbReference>
<dbReference type="InterPro" id="IPR010208">
    <property type="entry name" value="Ion_transpt_RnfC/RsxC"/>
</dbReference>
<evidence type="ECO:0000313" key="6">
    <source>
        <dbReference type="EMBL" id="MDZ7543308.1"/>
    </source>
</evidence>
<keyword evidence="1" id="KW-0004">4Fe-4S</keyword>
<dbReference type="GO" id="GO:0016020">
    <property type="term" value="C:membrane"/>
    <property type="evidence" value="ECO:0007669"/>
    <property type="project" value="InterPro"/>
</dbReference>
<proteinExistence type="predicted"/>
<keyword evidence="3" id="KW-0408">Iron</keyword>
<dbReference type="SUPFAM" id="SSF142019">
    <property type="entry name" value="Nqo1 FMN-binding domain-like"/>
    <property type="match status" value="1"/>
</dbReference>
<dbReference type="Proteomes" id="UP001288944">
    <property type="component" value="Unassembled WGS sequence"/>
</dbReference>
<dbReference type="EMBL" id="WNUR01001043">
    <property type="protein sequence ID" value="MDZ7543308.1"/>
    <property type="molecule type" value="Genomic_DNA"/>
</dbReference>
<name>A0AAW9KJA6_CLOPF</name>
<evidence type="ECO:0000313" key="7">
    <source>
        <dbReference type="Proteomes" id="UP001288944"/>
    </source>
</evidence>
<dbReference type="GO" id="GO:0009055">
    <property type="term" value="F:electron transfer activity"/>
    <property type="evidence" value="ECO:0007669"/>
    <property type="project" value="InterPro"/>
</dbReference>
<evidence type="ECO:0000259" key="5">
    <source>
        <dbReference type="Pfam" id="PF01512"/>
    </source>
</evidence>
<accession>A0AAW9KJA6</accession>
<dbReference type="Gene3D" id="3.40.50.11540">
    <property type="entry name" value="NADH-ubiquinone oxidoreductase 51kDa subunit"/>
    <property type="match status" value="1"/>
</dbReference>
<dbReference type="InterPro" id="IPR011538">
    <property type="entry name" value="Nuo51_FMN-bd"/>
</dbReference>
<dbReference type="Pfam" id="PF01512">
    <property type="entry name" value="Complex1_51K"/>
    <property type="match status" value="1"/>
</dbReference>
<evidence type="ECO:0000256" key="2">
    <source>
        <dbReference type="ARBA" id="ARBA00022723"/>
    </source>
</evidence>
<gene>
    <name evidence="6" type="ORF">GNF83_19445</name>
</gene>
<protein>
    <submittedName>
        <fullName evidence="6">Electron transport complex protein RnfC</fullName>
    </submittedName>
</protein>
<dbReference type="PANTHER" id="PTHR43034">
    <property type="entry name" value="ION-TRANSLOCATING OXIDOREDUCTASE COMPLEX SUBUNIT C"/>
    <property type="match status" value="1"/>
</dbReference>
<evidence type="ECO:0000256" key="4">
    <source>
        <dbReference type="ARBA" id="ARBA00023014"/>
    </source>
</evidence>
<comment type="caution">
    <text evidence="6">The sequence shown here is derived from an EMBL/GenBank/DDBJ whole genome shotgun (WGS) entry which is preliminary data.</text>
</comment>
<dbReference type="PANTHER" id="PTHR43034:SF2">
    <property type="entry name" value="ION-TRANSLOCATING OXIDOREDUCTASE COMPLEX SUBUNIT C"/>
    <property type="match status" value="1"/>
</dbReference>
<keyword evidence="4" id="KW-0411">Iron-sulfur</keyword>
<dbReference type="GO" id="GO:0046872">
    <property type="term" value="F:metal ion binding"/>
    <property type="evidence" value="ECO:0007669"/>
    <property type="project" value="UniProtKB-KW"/>
</dbReference>
<sequence>MSLLDKVKEAGVIGAGGAGFPTHAKLASKAEYILLNGAECEPLLRVDQQLMEIFPDEIIKGFEAARE</sequence>
<feature type="non-terminal residue" evidence="6">
    <location>
        <position position="67"/>
    </location>
</feature>
<keyword evidence="2" id="KW-0479">Metal-binding</keyword>